<evidence type="ECO:0000256" key="1">
    <source>
        <dbReference type="ARBA" id="ARBA00022723"/>
    </source>
</evidence>
<organism evidence="5 6">
    <name type="scientific">Caminicella sporogenes DSM 14501</name>
    <dbReference type="NCBI Taxonomy" id="1121266"/>
    <lineage>
        <taxon>Bacteria</taxon>
        <taxon>Bacillati</taxon>
        <taxon>Bacillota</taxon>
        <taxon>Clostridia</taxon>
        <taxon>Peptostreptococcales</taxon>
        <taxon>Caminicellaceae</taxon>
        <taxon>Caminicella</taxon>
    </lineage>
</organism>
<dbReference type="CDD" id="cd03110">
    <property type="entry name" value="SIMIBI_bact_arch"/>
    <property type="match status" value="1"/>
</dbReference>
<keyword evidence="1" id="KW-0479">Metal-binding</keyword>
<evidence type="ECO:0000313" key="5">
    <source>
        <dbReference type="EMBL" id="SHK03098.1"/>
    </source>
</evidence>
<proteinExistence type="predicted"/>
<name>A0A1M6P587_9FIRM</name>
<dbReference type="Proteomes" id="UP000184082">
    <property type="component" value="Unassembled WGS sequence"/>
</dbReference>
<sequence>MQIAVLSGKGGTGKTTVATNLAHIMGWAYVDCDVEEPNGFIFLKPEIKETKKVVLPVPKVDKDKCIQCKKCVDACQFNALAMPKDEIILFEKLCHGCGACSLICPVDAIDEVHREIGIIDIGNNGKIDCLRGVLNIGEPMGGPVISDLKKMVTEKDALIDCAPGTSCNVVKGIKEVDYAVLVTEPTEFGLHDLELAVELVRKIGIPFGIIINRVENTDNLITKFCKENDIEILGIIPFKREIAKTYSKGELLVEKDDEIRNIFTEIAQKLKEVILCK</sequence>
<evidence type="ECO:0000259" key="4">
    <source>
        <dbReference type="PROSITE" id="PS51379"/>
    </source>
</evidence>
<dbReference type="Pfam" id="PF00037">
    <property type="entry name" value="Fer4"/>
    <property type="match status" value="2"/>
</dbReference>
<keyword evidence="3" id="KW-0411">Iron-sulfur</keyword>
<dbReference type="SUPFAM" id="SSF52540">
    <property type="entry name" value="P-loop containing nucleoside triphosphate hydrolases"/>
    <property type="match status" value="1"/>
</dbReference>
<dbReference type="GO" id="GO:0046872">
    <property type="term" value="F:metal ion binding"/>
    <property type="evidence" value="ECO:0007669"/>
    <property type="project" value="UniProtKB-KW"/>
</dbReference>
<feature type="domain" description="4Fe-4S ferredoxin-type" evidence="4">
    <location>
        <begin position="56"/>
        <end position="85"/>
    </location>
</feature>
<protein>
    <submittedName>
        <fullName evidence="5">MinD superfamily P-loop ATPase, contains an inserted ferredoxin domain</fullName>
    </submittedName>
</protein>
<dbReference type="Gene3D" id="3.30.70.20">
    <property type="match status" value="1"/>
</dbReference>
<gene>
    <name evidence="5" type="ORF">SAMN02745883_01111</name>
</gene>
<dbReference type="PANTHER" id="PTHR43063:SF1">
    <property type="entry name" value="4FE-4S CLUSTER CONTAINING PARA FAMILY ATPASE PROTEIN"/>
    <property type="match status" value="1"/>
</dbReference>
<dbReference type="PANTHER" id="PTHR43063">
    <property type="entry name" value="4FE-4S CLUSTER CONTAINING PARA FAMILY ATPASE PROTEIN"/>
    <property type="match status" value="1"/>
</dbReference>
<feature type="domain" description="4Fe-4S ferredoxin-type" evidence="4">
    <location>
        <begin position="86"/>
        <end position="114"/>
    </location>
</feature>
<dbReference type="RefSeq" id="WP_072966427.1">
    <property type="nucleotide sequence ID" value="NZ_FRAJ01000007.1"/>
</dbReference>
<dbReference type="Gene3D" id="3.40.50.300">
    <property type="entry name" value="P-loop containing nucleotide triphosphate hydrolases"/>
    <property type="match status" value="1"/>
</dbReference>
<keyword evidence="6" id="KW-1185">Reference proteome</keyword>
<dbReference type="AlphaFoldDB" id="A0A1M6P587"/>
<keyword evidence="2" id="KW-0408">Iron</keyword>
<dbReference type="InterPro" id="IPR002586">
    <property type="entry name" value="CobQ/CobB/MinD/ParA_Nub-bd_dom"/>
</dbReference>
<evidence type="ECO:0000256" key="2">
    <source>
        <dbReference type="ARBA" id="ARBA00023004"/>
    </source>
</evidence>
<evidence type="ECO:0000256" key="3">
    <source>
        <dbReference type="ARBA" id="ARBA00023014"/>
    </source>
</evidence>
<dbReference type="InterPro" id="IPR017900">
    <property type="entry name" value="4Fe4S_Fe_S_CS"/>
</dbReference>
<dbReference type="PROSITE" id="PS51379">
    <property type="entry name" value="4FE4S_FER_2"/>
    <property type="match status" value="2"/>
</dbReference>
<dbReference type="InterPro" id="IPR017896">
    <property type="entry name" value="4Fe4S_Fe-S-bd"/>
</dbReference>
<accession>A0A1M6P587</accession>
<dbReference type="EMBL" id="FRAJ01000007">
    <property type="protein sequence ID" value="SHK03098.1"/>
    <property type="molecule type" value="Genomic_DNA"/>
</dbReference>
<dbReference type="STRING" id="1121266.SAMN02745883_01111"/>
<reference evidence="5 6" key="1">
    <citation type="submission" date="2016-11" db="EMBL/GenBank/DDBJ databases">
        <authorList>
            <person name="Jaros S."/>
            <person name="Januszkiewicz K."/>
            <person name="Wedrychowicz H."/>
        </authorList>
    </citation>
    <scope>NUCLEOTIDE SEQUENCE [LARGE SCALE GENOMIC DNA]</scope>
    <source>
        <strain evidence="5 6">DSM 14501</strain>
    </source>
</reference>
<dbReference type="PROSITE" id="PS00198">
    <property type="entry name" value="4FE4S_FER_1"/>
    <property type="match status" value="1"/>
</dbReference>
<dbReference type="GO" id="GO:0051536">
    <property type="term" value="F:iron-sulfur cluster binding"/>
    <property type="evidence" value="ECO:0007669"/>
    <property type="project" value="UniProtKB-KW"/>
</dbReference>
<evidence type="ECO:0000313" key="6">
    <source>
        <dbReference type="Proteomes" id="UP000184082"/>
    </source>
</evidence>
<dbReference type="InterPro" id="IPR027417">
    <property type="entry name" value="P-loop_NTPase"/>
</dbReference>
<dbReference type="Pfam" id="PF01656">
    <property type="entry name" value="CbiA"/>
    <property type="match status" value="1"/>
</dbReference>